<feature type="compositionally biased region" description="Basic and acidic residues" evidence="1">
    <location>
        <begin position="170"/>
        <end position="186"/>
    </location>
</feature>
<evidence type="ECO:0000256" key="1">
    <source>
        <dbReference type="SAM" id="MobiDB-lite"/>
    </source>
</evidence>
<feature type="region of interest" description="Disordered" evidence="1">
    <location>
        <begin position="169"/>
        <end position="205"/>
    </location>
</feature>
<evidence type="ECO:0000313" key="3">
    <source>
        <dbReference type="Proteomes" id="UP001219525"/>
    </source>
</evidence>
<keyword evidence="3" id="KW-1185">Reference proteome</keyword>
<dbReference type="EMBL" id="JARJCW010000002">
    <property type="protein sequence ID" value="KAJ7228422.1"/>
    <property type="molecule type" value="Genomic_DNA"/>
</dbReference>
<dbReference type="Proteomes" id="UP001219525">
    <property type="component" value="Unassembled WGS sequence"/>
</dbReference>
<protein>
    <submittedName>
        <fullName evidence="2">Uncharacterized protein</fullName>
    </submittedName>
</protein>
<sequence length="205" mass="23461">MDFRDQLNPQNFYGQPSPRPSGSRLPPRTPATPAVTAPLSSMPRMRAPRRRQWEKMHDILGHISHDLDGLGNFLELLFYIRPHGTKDVRTPRHKAMVTAFLGGQTKVKMGHIIDLIYHHRQSQPPPGSEERDLAFSHNVPHTTISFARPRILDFTMRWMIACPRGVVQRSPRDGAMKERRVWKAREGSASTKGKKSLEEPYSEPK</sequence>
<reference evidence="2" key="1">
    <citation type="submission" date="2023-03" db="EMBL/GenBank/DDBJ databases">
        <title>Massive genome expansion in bonnet fungi (Mycena s.s.) driven by repeated elements and novel gene families across ecological guilds.</title>
        <authorList>
            <consortium name="Lawrence Berkeley National Laboratory"/>
            <person name="Harder C.B."/>
            <person name="Miyauchi S."/>
            <person name="Viragh M."/>
            <person name="Kuo A."/>
            <person name="Thoen E."/>
            <person name="Andreopoulos B."/>
            <person name="Lu D."/>
            <person name="Skrede I."/>
            <person name="Drula E."/>
            <person name="Henrissat B."/>
            <person name="Morin E."/>
            <person name="Kohler A."/>
            <person name="Barry K."/>
            <person name="LaButti K."/>
            <person name="Morin E."/>
            <person name="Salamov A."/>
            <person name="Lipzen A."/>
            <person name="Mereny Z."/>
            <person name="Hegedus B."/>
            <person name="Baldrian P."/>
            <person name="Stursova M."/>
            <person name="Weitz H."/>
            <person name="Taylor A."/>
            <person name="Grigoriev I.V."/>
            <person name="Nagy L.G."/>
            <person name="Martin F."/>
            <person name="Kauserud H."/>
        </authorList>
    </citation>
    <scope>NUCLEOTIDE SEQUENCE</scope>
    <source>
        <strain evidence="2">9144</strain>
    </source>
</reference>
<feature type="compositionally biased region" description="Basic and acidic residues" evidence="1">
    <location>
        <begin position="195"/>
        <end position="205"/>
    </location>
</feature>
<gene>
    <name evidence="2" type="ORF">GGX14DRAFT_384895</name>
</gene>
<feature type="compositionally biased region" description="Low complexity" evidence="1">
    <location>
        <begin position="20"/>
        <end position="45"/>
    </location>
</feature>
<feature type="region of interest" description="Disordered" evidence="1">
    <location>
        <begin position="1"/>
        <end position="45"/>
    </location>
</feature>
<name>A0AAD7E568_9AGAR</name>
<accession>A0AAD7E568</accession>
<comment type="caution">
    <text evidence="2">The sequence shown here is derived from an EMBL/GenBank/DDBJ whole genome shotgun (WGS) entry which is preliminary data.</text>
</comment>
<proteinExistence type="predicted"/>
<organism evidence="2 3">
    <name type="scientific">Mycena pura</name>
    <dbReference type="NCBI Taxonomy" id="153505"/>
    <lineage>
        <taxon>Eukaryota</taxon>
        <taxon>Fungi</taxon>
        <taxon>Dikarya</taxon>
        <taxon>Basidiomycota</taxon>
        <taxon>Agaricomycotina</taxon>
        <taxon>Agaricomycetes</taxon>
        <taxon>Agaricomycetidae</taxon>
        <taxon>Agaricales</taxon>
        <taxon>Marasmiineae</taxon>
        <taxon>Mycenaceae</taxon>
        <taxon>Mycena</taxon>
    </lineage>
</organism>
<dbReference type="AlphaFoldDB" id="A0AAD7E568"/>
<evidence type="ECO:0000313" key="2">
    <source>
        <dbReference type="EMBL" id="KAJ7228422.1"/>
    </source>
</evidence>